<dbReference type="EC" id="2.6.1.37" evidence="7"/>
<organism evidence="10 11">
    <name type="scientific">Sporolactobacillus putidus</name>
    <dbReference type="NCBI Taxonomy" id="492735"/>
    <lineage>
        <taxon>Bacteria</taxon>
        <taxon>Bacillati</taxon>
        <taxon>Bacillota</taxon>
        <taxon>Bacilli</taxon>
        <taxon>Bacillales</taxon>
        <taxon>Sporolactobacillaceae</taxon>
        <taxon>Sporolactobacillus</taxon>
    </lineage>
</organism>
<evidence type="ECO:0000256" key="2">
    <source>
        <dbReference type="ARBA" id="ARBA00022576"/>
    </source>
</evidence>
<dbReference type="SUPFAM" id="SSF53448">
    <property type="entry name" value="Nucleotide-diphospho-sugar transferases"/>
    <property type="match status" value="1"/>
</dbReference>
<evidence type="ECO:0000256" key="7">
    <source>
        <dbReference type="HAMAP-Rule" id="MF_01376"/>
    </source>
</evidence>
<sequence>MVNTAVILAAGLGSRIRERTGKLPKGFLAMNEMTMIERSLSILIEEGFTNIYIGTGYKKEVYEKLTENYSQITCVYNPNYESTGSLFTLFQFKDIIKEDFLLLESDLIYEKAAVKIIKASERPDVILASRLTDTGDEVYIETDKNHFLVTMSKKQEKLNRIDAELVGITKLSFQTYKKLCAYAEKLFPAGLGLDYEDGLVGIAERIDFYVDKQDDLVWCEVDNEQHWTRAMSTVYPMILARENAPVPIKRSILLNPGPAATTDSVKYAQVVPDICPREKEFGQVMEFIATELTKFVGNPKDYTTVLFGGSGTAAVESVLSSVIDQETVLIINNGAYGKRMVQIAEVYRLHFLEYKSEPDEAINLDDLETYIQNASDKIRFLSVVHSETTTGLLNNIEAIGQLCKKYRILMIVDAMSSYAAVPIRMKEMNICYLAASSNKNLQGMAGVSFVIADIEQLEKLRAIKPRNLYLHLYDQYHHFKSTKQMRFTPPVQTLYALKQAIIETQWEGIQNRYSRYTRSWETLIQGLTHLGLNYLVHKNNHSRLITSVVEPSDPNYDFTKMHDFFYSKGFTIYPGKLDDKKTFRVANMGAITYKDMEQFVYLLEQYLKGLKGGESNFKS</sequence>
<evidence type="ECO:0000256" key="3">
    <source>
        <dbReference type="ARBA" id="ARBA00022679"/>
    </source>
</evidence>
<evidence type="ECO:0000259" key="8">
    <source>
        <dbReference type="Pfam" id="PF00266"/>
    </source>
</evidence>
<feature type="domain" description="Nucleotidyl transferase" evidence="9">
    <location>
        <begin position="5"/>
        <end position="119"/>
    </location>
</feature>
<dbReference type="InterPro" id="IPR015422">
    <property type="entry name" value="PyrdxlP-dep_Trfase_small"/>
</dbReference>
<dbReference type="PANTHER" id="PTHR42778:SF1">
    <property type="entry name" value="2-AMINOETHYLPHOSPHONATE--PYRUVATE TRANSAMINASE"/>
    <property type="match status" value="1"/>
</dbReference>
<protein>
    <recommendedName>
        <fullName evidence="7">2-aminoethylphosphonate--pyruvate transaminase</fullName>
        <ecNumber evidence="7">2.6.1.37</ecNumber>
    </recommendedName>
    <alternativeName>
        <fullName evidence="7">2-aminoethylphosphonate aminotransferase</fullName>
    </alternativeName>
    <alternativeName>
        <fullName evidence="7">AEP transaminase</fullName>
        <shortName evidence="7">AEPT</shortName>
    </alternativeName>
</protein>
<evidence type="ECO:0000256" key="5">
    <source>
        <dbReference type="ARBA" id="ARBA00023317"/>
    </source>
</evidence>
<dbReference type="GO" id="GO:0047304">
    <property type="term" value="F:2-aminoethylphosphonate-pyruvate transaminase activity"/>
    <property type="evidence" value="ECO:0007669"/>
    <property type="project" value="UniProtKB-UniRule"/>
</dbReference>
<reference evidence="10" key="2">
    <citation type="submission" date="2020-09" db="EMBL/GenBank/DDBJ databases">
        <authorList>
            <person name="Sun Q."/>
            <person name="Ohkuma M."/>
        </authorList>
    </citation>
    <scope>NUCLEOTIDE SEQUENCE</scope>
    <source>
        <strain evidence="10">JCM 15325</strain>
    </source>
</reference>
<dbReference type="AlphaFoldDB" id="A0A917S082"/>
<dbReference type="EMBL" id="BMOK01000003">
    <property type="protein sequence ID" value="GGL47743.1"/>
    <property type="molecule type" value="Genomic_DNA"/>
</dbReference>
<dbReference type="InterPro" id="IPR005835">
    <property type="entry name" value="NTP_transferase_dom"/>
</dbReference>
<dbReference type="NCBIfam" id="TIGR03301">
    <property type="entry name" value="PhnW-AepZ"/>
    <property type="match status" value="1"/>
</dbReference>
<feature type="domain" description="Aminotransferase class V" evidence="8">
    <location>
        <begin position="267"/>
        <end position="548"/>
    </location>
</feature>
<dbReference type="InterPro" id="IPR012703">
    <property type="entry name" value="NH2EtPonate_pyrv_transaminase"/>
</dbReference>
<dbReference type="GO" id="GO:0019700">
    <property type="term" value="P:organic phosphonate catabolic process"/>
    <property type="evidence" value="ECO:0007669"/>
    <property type="project" value="InterPro"/>
</dbReference>
<accession>A0A917S082</accession>
<comment type="function">
    <text evidence="7">Involved in phosphonate degradation.</text>
</comment>
<dbReference type="PANTHER" id="PTHR42778">
    <property type="entry name" value="2-AMINOETHYLPHOSPHONATE--PYRUVATE TRANSAMINASE"/>
    <property type="match status" value="1"/>
</dbReference>
<keyword evidence="5 7" id="KW-0670">Pyruvate</keyword>
<comment type="catalytic activity">
    <reaction evidence="6 7">
        <text>(2-aminoethyl)phosphonate + pyruvate = phosphonoacetaldehyde + L-alanine</text>
        <dbReference type="Rhea" id="RHEA:17021"/>
        <dbReference type="ChEBI" id="CHEBI:15361"/>
        <dbReference type="ChEBI" id="CHEBI:57418"/>
        <dbReference type="ChEBI" id="CHEBI:57972"/>
        <dbReference type="ChEBI" id="CHEBI:58383"/>
        <dbReference type="EC" id="2.6.1.37"/>
    </reaction>
</comment>
<dbReference type="InterPro" id="IPR000192">
    <property type="entry name" value="Aminotrans_V_dom"/>
</dbReference>
<dbReference type="Proteomes" id="UP000654670">
    <property type="component" value="Unassembled WGS sequence"/>
</dbReference>
<gene>
    <name evidence="7" type="primary">phnW</name>
    <name evidence="10" type="ORF">GCM10007968_09850</name>
</gene>
<reference evidence="10" key="1">
    <citation type="journal article" date="2014" name="Int. J. Syst. Evol. Microbiol.">
        <title>Complete genome sequence of Corynebacterium casei LMG S-19264T (=DSM 44701T), isolated from a smear-ripened cheese.</title>
        <authorList>
            <consortium name="US DOE Joint Genome Institute (JGI-PGF)"/>
            <person name="Walter F."/>
            <person name="Albersmeier A."/>
            <person name="Kalinowski J."/>
            <person name="Ruckert C."/>
        </authorList>
    </citation>
    <scope>NUCLEOTIDE SEQUENCE</scope>
    <source>
        <strain evidence="10">JCM 15325</strain>
    </source>
</reference>
<dbReference type="Gene3D" id="3.90.1150.10">
    <property type="entry name" value="Aspartate Aminotransferase, domain 1"/>
    <property type="match status" value="1"/>
</dbReference>
<evidence type="ECO:0000259" key="9">
    <source>
        <dbReference type="Pfam" id="PF00483"/>
    </source>
</evidence>
<dbReference type="NCBIfam" id="NF010006">
    <property type="entry name" value="PRK13479.1"/>
    <property type="match status" value="1"/>
</dbReference>
<dbReference type="Pfam" id="PF00266">
    <property type="entry name" value="Aminotran_5"/>
    <property type="match status" value="1"/>
</dbReference>
<comment type="similarity">
    <text evidence="7">Belongs to the class-V pyridoxal-phosphate-dependent aminotransferase family. PhnW subfamily.</text>
</comment>
<keyword evidence="4 7" id="KW-0663">Pyridoxal phosphate</keyword>
<evidence type="ECO:0000313" key="11">
    <source>
        <dbReference type="Proteomes" id="UP000654670"/>
    </source>
</evidence>
<evidence type="ECO:0000256" key="6">
    <source>
        <dbReference type="ARBA" id="ARBA00049460"/>
    </source>
</evidence>
<dbReference type="InterPro" id="IPR029044">
    <property type="entry name" value="Nucleotide-diphossugar_trans"/>
</dbReference>
<dbReference type="Pfam" id="PF00483">
    <property type="entry name" value="NTP_transferase"/>
    <property type="match status" value="1"/>
</dbReference>
<dbReference type="Gene3D" id="3.40.640.10">
    <property type="entry name" value="Type I PLP-dependent aspartate aminotransferase-like (Major domain)"/>
    <property type="match status" value="1"/>
</dbReference>
<evidence type="ECO:0000256" key="1">
    <source>
        <dbReference type="ARBA" id="ARBA00001933"/>
    </source>
</evidence>
<name>A0A917S082_9BACL</name>
<keyword evidence="3 7" id="KW-0808">Transferase</keyword>
<evidence type="ECO:0000256" key="4">
    <source>
        <dbReference type="ARBA" id="ARBA00022898"/>
    </source>
</evidence>
<dbReference type="HAMAP" id="MF_01376">
    <property type="entry name" value="PhnW_aminotrans_5"/>
    <property type="match status" value="1"/>
</dbReference>
<comment type="caution">
    <text evidence="10">The sequence shown here is derived from an EMBL/GenBank/DDBJ whole genome shotgun (WGS) entry which is preliminary data.</text>
</comment>
<dbReference type="Gene3D" id="3.90.550.10">
    <property type="entry name" value="Spore Coat Polysaccharide Biosynthesis Protein SpsA, Chain A"/>
    <property type="match status" value="1"/>
</dbReference>
<comment type="subunit">
    <text evidence="7">Homodimer.</text>
</comment>
<feature type="modified residue" description="N6-(pyridoxal phosphate)lysine" evidence="7">
    <location>
        <position position="439"/>
    </location>
</feature>
<proteinExistence type="inferred from homology"/>
<dbReference type="CDD" id="cd02523">
    <property type="entry name" value="PC_cytidylyltransferase"/>
    <property type="match status" value="1"/>
</dbReference>
<keyword evidence="2 7" id="KW-0032">Aminotransferase</keyword>
<keyword evidence="11" id="KW-1185">Reference proteome</keyword>
<comment type="cofactor">
    <cofactor evidence="1 7">
        <name>pyridoxal 5'-phosphate</name>
        <dbReference type="ChEBI" id="CHEBI:597326"/>
    </cofactor>
</comment>
<dbReference type="InterPro" id="IPR015424">
    <property type="entry name" value="PyrdxlP-dep_Trfase"/>
</dbReference>
<dbReference type="InterPro" id="IPR015421">
    <property type="entry name" value="PyrdxlP-dep_Trfase_major"/>
</dbReference>
<dbReference type="SUPFAM" id="SSF53383">
    <property type="entry name" value="PLP-dependent transferases"/>
    <property type="match status" value="1"/>
</dbReference>
<evidence type="ECO:0000313" key="10">
    <source>
        <dbReference type="EMBL" id="GGL47743.1"/>
    </source>
</evidence>